<accession>A0AAV7UIF7</accession>
<organism evidence="2 3">
    <name type="scientific">Pleurodeles waltl</name>
    <name type="common">Iberian ribbed newt</name>
    <dbReference type="NCBI Taxonomy" id="8319"/>
    <lineage>
        <taxon>Eukaryota</taxon>
        <taxon>Metazoa</taxon>
        <taxon>Chordata</taxon>
        <taxon>Craniata</taxon>
        <taxon>Vertebrata</taxon>
        <taxon>Euteleostomi</taxon>
        <taxon>Amphibia</taxon>
        <taxon>Batrachia</taxon>
        <taxon>Caudata</taxon>
        <taxon>Salamandroidea</taxon>
        <taxon>Salamandridae</taxon>
        <taxon>Pleurodelinae</taxon>
        <taxon>Pleurodeles</taxon>
    </lineage>
</organism>
<dbReference type="Proteomes" id="UP001066276">
    <property type="component" value="Chromosome 3_1"/>
</dbReference>
<evidence type="ECO:0000256" key="1">
    <source>
        <dbReference type="SAM" id="MobiDB-lite"/>
    </source>
</evidence>
<feature type="region of interest" description="Disordered" evidence="1">
    <location>
        <begin position="48"/>
        <end position="81"/>
    </location>
</feature>
<proteinExistence type="predicted"/>
<reference evidence="2" key="1">
    <citation type="journal article" date="2022" name="bioRxiv">
        <title>Sequencing and chromosome-scale assembly of the giantPleurodeles waltlgenome.</title>
        <authorList>
            <person name="Brown T."/>
            <person name="Elewa A."/>
            <person name="Iarovenko S."/>
            <person name="Subramanian E."/>
            <person name="Araus A.J."/>
            <person name="Petzold A."/>
            <person name="Susuki M."/>
            <person name="Suzuki K.-i.T."/>
            <person name="Hayashi T."/>
            <person name="Toyoda A."/>
            <person name="Oliveira C."/>
            <person name="Osipova E."/>
            <person name="Leigh N.D."/>
            <person name="Simon A."/>
            <person name="Yun M.H."/>
        </authorList>
    </citation>
    <scope>NUCLEOTIDE SEQUENCE</scope>
    <source>
        <strain evidence="2">20211129_DDA</strain>
        <tissue evidence="2">Liver</tissue>
    </source>
</reference>
<dbReference type="EMBL" id="JANPWB010000005">
    <property type="protein sequence ID" value="KAJ1187352.1"/>
    <property type="molecule type" value="Genomic_DNA"/>
</dbReference>
<sequence>MRRRCVFGPADAVLLRIVLCVYLGTRALGAWPSQQTWRARALKALRHAQRKRTPRGETGEFNAPRALSGDEEDTGAGCARGRPRRPMLADWCHVDRAPRSGREAATMPRRIRLAGMGSRAGASVAPARAGQPACGVVVDPPPRTLRSEKGGVGAPCGVPCAGNCGRS</sequence>
<protein>
    <submittedName>
        <fullName evidence="2">Uncharacterized protein</fullName>
    </submittedName>
</protein>
<gene>
    <name evidence="2" type="ORF">NDU88_004128</name>
</gene>
<evidence type="ECO:0000313" key="2">
    <source>
        <dbReference type="EMBL" id="KAJ1187352.1"/>
    </source>
</evidence>
<evidence type="ECO:0000313" key="3">
    <source>
        <dbReference type="Proteomes" id="UP001066276"/>
    </source>
</evidence>
<comment type="caution">
    <text evidence="2">The sequence shown here is derived from an EMBL/GenBank/DDBJ whole genome shotgun (WGS) entry which is preliminary data.</text>
</comment>
<dbReference type="AlphaFoldDB" id="A0AAV7UIF7"/>
<name>A0AAV7UIF7_PLEWA</name>
<keyword evidence="3" id="KW-1185">Reference proteome</keyword>